<dbReference type="PROSITE" id="PS51819">
    <property type="entry name" value="VOC"/>
    <property type="match status" value="1"/>
</dbReference>
<evidence type="ECO:0000313" key="3">
    <source>
        <dbReference type="Proteomes" id="UP000265768"/>
    </source>
</evidence>
<dbReference type="InterPro" id="IPR029068">
    <property type="entry name" value="Glyas_Bleomycin-R_OHBP_Dase"/>
</dbReference>
<dbReference type="InterPro" id="IPR037523">
    <property type="entry name" value="VOC_core"/>
</dbReference>
<dbReference type="OrthoDB" id="9806868at2"/>
<dbReference type="EMBL" id="QZEY01000011">
    <property type="protein sequence ID" value="RJL27225.1"/>
    <property type="molecule type" value="Genomic_DNA"/>
</dbReference>
<comment type="caution">
    <text evidence="2">The sequence shown here is derived from an EMBL/GenBank/DDBJ whole genome shotgun (WGS) entry which is preliminary data.</text>
</comment>
<dbReference type="Gene3D" id="3.30.720.110">
    <property type="match status" value="1"/>
</dbReference>
<organism evidence="2 3">
    <name type="scientific">Bailinhaonella thermotolerans</name>
    <dbReference type="NCBI Taxonomy" id="1070861"/>
    <lineage>
        <taxon>Bacteria</taxon>
        <taxon>Bacillati</taxon>
        <taxon>Actinomycetota</taxon>
        <taxon>Actinomycetes</taxon>
        <taxon>Streptosporangiales</taxon>
        <taxon>Streptosporangiaceae</taxon>
        <taxon>Bailinhaonella</taxon>
    </lineage>
</organism>
<keyword evidence="2" id="KW-0223">Dioxygenase</keyword>
<dbReference type="Gene3D" id="3.30.720.120">
    <property type="match status" value="1"/>
</dbReference>
<gene>
    <name evidence="2" type="ORF">D5H75_25885</name>
</gene>
<evidence type="ECO:0000259" key="1">
    <source>
        <dbReference type="PROSITE" id="PS51819"/>
    </source>
</evidence>
<keyword evidence="2" id="KW-0560">Oxidoreductase</keyword>
<dbReference type="SUPFAM" id="SSF54593">
    <property type="entry name" value="Glyoxalase/Bleomycin resistance protein/Dihydroxybiphenyl dioxygenase"/>
    <property type="match status" value="1"/>
</dbReference>
<accession>A0A3A4AEZ7</accession>
<dbReference type="GO" id="GO:0051213">
    <property type="term" value="F:dioxygenase activity"/>
    <property type="evidence" value="ECO:0007669"/>
    <property type="project" value="UniProtKB-KW"/>
</dbReference>
<protein>
    <submittedName>
        <fullName evidence="2">Glyoxalase/bleomycin resistance/extradiol dioxygenase family protein</fullName>
    </submittedName>
</protein>
<sequence length="144" mass="15945">MYDPERGFPRVVVELVYDDVAAAAEWLCRVFGFRETLRQTRPDGVVGHVDLDTGGGVVMLSSAGGGLAPPGRDGPVSARMIVYVDDVDRHFKQAVAAGAEPAHEPVDKPWGLRQYLVRDPEGHVWEFTRHVRDVPPEDWGAELR</sequence>
<proteinExistence type="predicted"/>
<keyword evidence="3" id="KW-1185">Reference proteome</keyword>
<dbReference type="RefSeq" id="WP_119929126.1">
    <property type="nucleotide sequence ID" value="NZ_QZEY01000011.1"/>
</dbReference>
<dbReference type="PANTHER" id="PTHR34109">
    <property type="entry name" value="BNAUNNG04460D PROTEIN-RELATED"/>
    <property type="match status" value="1"/>
</dbReference>
<dbReference type="AlphaFoldDB" id="A0A3A4AEZ7"/>
<reference evidence="2 3" key="1">
    <citation type="submission" date="2018-09" db="EMBL/GenBank/DDBJ databases">
        <title>YIM 75507 draft genome.</title>
        <authorList>
            <person name="Tang S."/>
            <person name="Feng Y."/>
        </authorList>
    </citation>
    <scope>NUCLEOTIDE SEQUENCE [LARGE SCALE GENOMIC DNA]</scope>
    <source>
        <strain evidence="2 3">YIM 75507</strain>
    </source>
</reference>
<dbReference type="InterPro" id="IPR004360">
    <property type="entry name" value="Glyas_Fos-R_dOase_dom"/>
</dbReference>
<dbReference type="Pfam" id="PF00903">
    <property type="entry name" value="Glyoxalase"/>
    <property type="match status" value="1"/>
</dbReference>
<dbReference type="Proteomes" id="UP000265768">
    <property type="component" value="Unassembled WGS sequence"/>
</dbReference>
<evidence type="ECO:0000313" key="2">
    <source>
        <dbReference type="EMBL" id="RJL27225.1"/>
    </source>
</evidence>
<name>A0A3A4AEZ7_9ACTN</name>
<feature type="domain" description="VOC" evidence="1">
    <location>
        <begin position="7"/>
        <end position="130"/>
    </location>
</feature>